<dbReference type="Gene3D" id="3.30.60.30">
    <property type="match status" value="1"/>
</dbReference>
<feature type="compositionally biased region" description="Low complexity" evidence="4">
    <location>
        <begin position="316"/>
        <end position="325"/>
    </location>
</feature>
<evidence type="ECO:0000256" key="2">
    <source>
        <dbReference type="ARBA" id="ARBA00023157"/>
    </source>
</evidence>
<name>K1PEE6_MAGGI</name>
<sequence>MTRVSDLPYPGMKSVRSLVVFGLLCCLSEARPHEKKHGTLYNDPGYIGYWRPPAMNKIYYPEMETQSAETKGEKSVGSKQLDSLNSGRVEDVVLQTSTHKVAEKSTSTAAPKHKTEAQHISVTAAPEHQAQEQHSSISTKAPQHQTDLSRIVEDTQNKDKMSGKAKDMSPKSKITSVKLTIQDEGSSSKWNDQMTEVIKEVYGGELPYSENNIVLDDESGKNADKPNKEEELAPSGVNQSPDLNEQIPEKSTQKSTTLKIKDNLETNTEEDSMQKVIRKIQETKVEQATTKPKQEPTPMPTLTHQKQEGKESKVKVSSTTAAPSTRPNPPTTRPTRVTPVSERKTEPKLVPSKLHAPCKTDSDCRAGRVCHAGSCVCGGETLCARHTHPVCGSDGIVYPSHCELHRQACLHHKHIKVDSEGTACANQNKNPPTTVATKNNTLIRGKFGVRCEYRIHEKTEGVLWGKPVVTTKANSWDSCLDRCEQRENCVGFEYAAENSLCAFFENGQDLSFWPNPKMTFYEVVRCKHTQDDRKCSYEQIKVNSDNVFMMCDVSVSFIPDIVGCQAACKDLTPGRSPYMCSKATSSLSTLLDCHDTCLRGHCEAFKFLKDSFCEIYFDKSCLEMLKKGRENYYVKRCANPKGANLY</sequence>
<feature type="compositionally biased region" description="Basic and acidic residues" evidence="4">
    <location>
        <begin position="218"/>
        <end position="231"/>
    </location>
</feature>
<dbReference type="Pfam" id="PF07648">
    <property type="entry name" value="Kazal_2"/>
    <property type="match status" value="1"/>
</dbReference>
<keyword evidence="2" id="KW-1015">Disulfide bond</keyword>
<feature type="compositionally biased region" description="Polar residues" evidence="4">
    <location>
        <begin position="132"/>
        <end position="146"/>
    </location>
</feature>
<feature type="compositionally biased region" description="Basic and acidic residues" evidence="4">
    <location>
        <begin position="305"/>
        <end position="314"/>
    </location>
</feature>
<dbReference type="HOGENOM" id="CLU_424056_0_0_1"/>
<dbReference type="PANTHER" id="PTHR13866:SF14">
    <property type="entry name" value="BM-40"/>
    <property type="match status" value="1"/>
</dbReference>
<organism evidence="6">
    <name type="scientific">Magallana gigas</name>
    <name type="common">Pacific oyster</name>
    <name type="synonym">Crassostrea gigas</name>
    <dbReference type="NCBI Taxonomy" id="29159"/>
    <lineage>
        <taxon>Eukaryota</taxon>
        <taxon>Metazoa</taxon>
        <taxon>Spiralia</taxon>
        <taxon>Lophotrochozoa</taxon>
        <taxon>Mollusca</taxon>
        <taxon>Bivalvia</taxon>
        <taxon>Autobranchia</taxon>
        <taxon>Pteriomorphia</taxon>
        <taxon>Ostreida</taxon>
        <taxon>Ostreoidea</taxon>
        <taxon>Ostreidae</taxon>
        <taxon>Magallana</taxon>
    </lineage>
</organism>
<dbReference type="GO" id="GO:0005615">
    <property type="term" value="C:extracellular space"/>
    <property type="evidence" value="ECO:0007669"/>
    <property type="project" value="TreeGrafter"/>
</dbReference>
<evidence type="ECO:0000313" key="6">
    <source>
        <dbReference type="EMBL" id="EKC19953.1"/>
    </source>
</evidence>
<feature type="compositionally biased region" description="Polar residues" evidence="4">
    <location>
        <begin position="98"/>
        <end position="109"/>
    </location>
</feature>
<proteinExistence type="predicted"/>
<gene>
    <name evidence="6" type="ORF">CGI_10007223</name>
</gene>
<keyword evidence="3" id="KW-0325">Glycoprotein</keyword>
<dbReference type="GO" id="GO:0050840">
    <property type="term" value="F:extracellular matrix binding"/>
    <property type="evidence" value="ECO:0007669"/>
    <property type="project" value="TreeGrafter"/>
</dbReference>
<dbReference type="PANTHER" id="PTHR13866">
    <property type="entry name" value="SPARC OSTEONECTIN"/>
    <property type="match status" value="1"/>
</dbReference>
<dbReference type="CDD" id="cd00104">
    <property type="entry name" value="KAZAL_FS"/>
    <property type="match status" value="1"/>
</dbReference>
<protein>
    <submittedName>
        <fullName evidence="6">Agrin</fullName>
    </submittedName>
</protein>
<dbReference type="SUPFAM" id="SSF100895">
    <property type="entry name" value="Kazal-type serine protease inhibitors"/>
    <property type="match status" value="1"/>
</dbReference>
<dbReference type="InterPro" id="IPR036058">
    <property type="entry name" value="Kazal_dom_sf"/>
</dbReference>
<dbReference type="PROSITE" id="PS50948">
    <property type="entry name" value="PAN"/>
    <property type="match status" value="2"/>
</dbReference>
<dbReference type="GO" id="GO:0005518">
    <property type="term" value="F:collagen binding"/>
    <property type="evidence" value="ECO:0007669"/>
    <property type="project" value="TreeGrafter"/>
</dbReference>
<dbReference type="AlphaFoldDB" id="K1PEE6"/>
<dbReference type="PROSITE" id="PS51465">
    <property type="entry name" value="KAZAL_2"/>
    <property type="match status" value="1"/>
</dbReference>
<dbReference type="Pfam" id="PF00024">
    <property type="entry name" value="PAN_1"/>
    <property type="match status" value="1"/>
</dbReference>
<dbReference type="InParanoid" id="K1PEE6"/>
<keyword evidence="1 5" id="KW-0732">Signal</keyword>
<dbReference type="InterPro" id="IPR003609">
    <property type="entry name" value="Pan_app"/>
</dbReference>
<dbReference type="SMART" id="SM00280">
    <property type="entry name" value="KAZAL"/>
    <property type="match status" value="1"/>
</dbReference>
<feature type="chain" id="PRO_5043556699" evidence="5">
    <location>
        <begin position="31"/>
        <end position="646"/>
    </location>
</feature>
<accession>K1PEE6</accession>
<dbReference type="GO" id="GO:0005509">
    <property type="term" value="F:calcium ion binding"/>
    <property type="evidence" value="ECO:0007669"/>
    <property type="project" value="TreeGrafter"/>
</dbReference>
<feature type="signal peptide" evidence="5">
    <location>
        <begin position="1"/>
        <end position="30"/>
    </location>
</feature>
<evidence type="ECO:0000256" key="5">
    <source>
        <dbReference type="SAM" id="SignalP"/>
    </source>
</evidence>
<dbReference type="EMBL" id="JH818590">
    <property type="protein sequence ID" value="EKC19953.1"/>
    <property type="molecule type" value="Genomic_DNA"/>
</dbReference>
<evidence type="ECO:0000256" key="1">
    <source>
        <dbReference type="ARBA" id="ARBA00022729"/>
    </source>
</evidence>
<evidence type="ECO:0000256" key="4">
    <source>
        <dbReference type="SAM" id="MobiDB-lite"/>
    </source>
</evidence>
<dbReference type="InterPro" id="IPR002350">
    <property type="entry name" value="Kazal_dom"/>
</dbReference>
<evidence type="ECO:0000256" key="3">
    <source>
        <dbReference type="ARBA" id="ARBA00023180"/>
    </source>
</evidence>
<reference evidence="6" key="1">
    <citation type="journal article" date="2012" name="Nature">
        <title>The oyster genome reveals stress adaptation and complexity of shell formation.</title>
        <authorList>
            <person name="Zhang G."/>
            <person name="Fang X."/>
            <person name="Guo X."/>
            <person name="Li L."/>
            <person name="Luo R."/>
            <person name="Xu F."/>
            <person name="Yang P."/>
            <person name="Zhang L."/>
            <person name="Wang X."/>
            <person name="Qi H."/>
            <person name="Xiong Z."/>
            <person name="Que H."/>
            <person name="Xie Y."/>
            <person name="Holland P.W."/>
            <person name="Paps J."/>
            <person name="Zhu Y."/>
            <person name="Wu F."/>
            <person name="Chen Y."/>
            <person name="Wang J."/>
            <person name="Peng C."/>
            <person name="Meng J."/>
            <person name="Yang L."/>
            <person name="Liu J."/>
            <person name="Wen B."/>
            <person name="Zhang N."/>
            <person name="Huang Z."/>
            <person name="Zhu Q."/>
            <person name="Feng Y."/>
            <person name="Mount A."/>
            <person name="Hedgecock D."/>
            <person name="Xu Z."/>
            <person name="Liu Y."/>
            <person name="Domazet-Loso T."/>
            <person name="Du Y."/>
            <person name="Sun X."/>
            <person name="Zhang S."/>
            <person name="Liu B."/>
            <person name="Cheng P."/>
            <person name="Jiang X."/>
            <person name="Li J."/>
            <person name="Fan D."/>
            <person name="Wang W."/>
            <person name="Fu W."/>
            <person name="Wang T."/>
            <person name="Wang B."/>
            <person name="Zhang J."/>
            <person name="Peng Z."/>
            <person name="Li Y."/>
            <person name="Li N."/>
            <person name="Wang J."/>
            <person name="Chen M."/>
            <person name="He Y."/>
            <person name="Tan F."/>
            <person name="Song X."/>
            <person name="Zheng Q."/>
            <person name="Huang R."/>
            <person name="Yang H."/>
            <person name="Du X."/>
            <person name="Chen L."/>
            <person name="Yang M."/>
            <person name="Gaffney P.M."/>
            <person name="Wang S."/>
            <person name="Luo L."/>
            <person name="She Z."/>
            <person name="Ming Y."/>
            <person name="Huang W."/>
            <person name="Zhang S."/>
            <person name="Huang B."/>
            <person name="Zhang Y."/>
            <person name="Qu T."/>
            <person name="Ni P."/>
            <person name="Miao G."/>
            <person name="Wang J."/>
            <person name="Wang Q."/>
            <person name="Steinberg C.E."/>
            <person name="Wang H."/>
            <person name="Li N."/>
            <person name="Qian L."/>
            <person name="Zhang G."/>
            <person name="Li Y."/>
            <person name="Yang H."/>
            <person name="Liu X."/>
            <person name="Wang J."/>
            <person name="Yin Y."/>
            <person name="Wang J."/>
        </authorList>
    </citation>
    <scope>NUCLEOTIDE SEQUENCE [LARGE SCALE GENOMIC DNA]</scope>
    <source>
        <strain evidence="6">05x7-T-G4-1.051#20</strain>
    </source>
</reference>
<feature type="region of interest" description="Disordered" evidence="4">
    <location>
        <begin position="216"/>
        <end position="348"/>
    </location>
</feature>
<feature type="region of interest" description="Disordered" evidence="4">
    <location>
        <begin position="98"/>
        <end position="146"/>
    </location>
</feature>
<feature type="compositionally biased region" description="Polar residues" evidence="4">
    <location>
        <begin position="236"/>
        <end position="246"/>
    </location>
</feature>